<reference evidence="3" key="1">
    <citation type="journal article" date="2021" name="PeerJ">
        <title>Extensive microbial diversity within the chicken gut microbiome revealed by metagenomics and culture.</title>
        <authorList>
            <person name="Gilroy R."/>
            <person name="Ravi A."/>
            <person name="Getino M."/>
            <person name="Pursley I."/>
            <person name="Horton D.L."/>
            <person name="Alikhan N.F."/>
            <person name="Baker D."/>
            <person name="Gharbi K."/>
            <person name="Hall N."/>
            <person name="Watson M."/>
            <person name="Adriaenssens E.M."/>
            <person name="Foster-Nyarko E."/>
            <person name="Jarju S."/>
            <person name="Secka A."/>
            <person name="Antonio M."/>
            <person name="Oren A."/>
            <person name="Chaudhuri R.R."/>
            <person name="La Ragione R."/>
            <person name="Hildebrand F."/>
            <person name="Pallen M.J."/>
        </authorList>
    </citation>
    <scope>NUCLEOTIDE SEQUENCE</scope>
    <source>
        <strain evidence="3">ChiHejej3B27-3195</strain>
    </source>
</reference>
<dbReference type="InterPro" id="IPR014710">
    <property type="entry name" value="RmlC-like_jellyroll"/>
</dbReference>
<sequence>MKNLPVVPTTAPVQLGRRLRAIRERSRLTVEQLARYSGLSKGFLSRVERDLTSPSVASLVTICQVLRVAPGDVLNSPDVTLVRLDEAPHISLGGDGIVDQLLSPPGQQDLQIVRATVAPGGHGESEKYTMDCEVEALHVISGSFTLITESEEYSLQAGDTVTFPGTEPHTWANPGQDEAIVHWILCGRRSPRSLPASTSAP</sequence>
<dbReference type="InterPro" id="IPR011051">
    <property type="entry name" value="RmlC_Cupin_sf"/>
</dbReference>
<accession>A0A9D2A833</accession>
<dbReference type="AlphaFoldDB" id="A0A9D2A833"/>
<evidence type="ECO:0000259" key="2">
    <source>
        <dbReference type="PROSITE" id="PS50943"/>
    </source>
</evidence>
<dbReference type="GO" id="GO:0005829">
    <property type="term" value="C:cytosol"/>
    <property type="evidence" value="ECO:0007669"/>
    <property type="project" value="TreeGrafter"/>
</dbReference>
<dbReference type="InterPro" id="IPR010982">
    <property type="entry name" value="Lambda_DNA-bd_dom_sf"/>
</dbReference>
<dbReference type="InterPro" id="IPR050807">
    <property type="entry name" value="TransReg_Diox_bact_type"/>
</dbReference>
<dbReference type="SUPFAM" id="SSF51182">
    <property type="entry name" value="RmlC-like cupins"/>
    <property type="match status" value="1"/>
</dbReference>
<evidence type="ECO:0000313" key="3">
    <source>
        <dbReference type="EMBL" id="HIW99726.1"/>
    </source>
</evidence>
<comment type="caution">
    <text evidence="3">The sequence shown here is derived from an EMBL/GenBank/DDBJ whole genome shotgun (WGS) entry which is preliminary data.</text>
</comment>
<evidence type="ECO:0000313" key="4">
    <source>
        <dbReference type="Proteomes" id="UP000824151"/>
    </source>
</evidence>
<dbReference type="CDD" id="cd02209">
    <property type="entry name" value="cupin_XRE_C"/>
    <property type="match status" value="1"/>
</dbReference>
<dbReference type="PANTHER" id="PTHR46797:SF1">
    <property type="entry name" value="METHYLPHOSPHONATE SYNTHASE"/>
    <property type="match status" value="1"/>
</dbReference>
<dbReference type="SUPFAM" id="SSF47413">
    <property type="entry name" value="lambda repressor-like DNA-binding domains"/>
    <property type="match status" value="1"/>
</dbReference>
<dbReference type="SMART" id="SM00530">
    <property type="entry name" value="HTH_XRE"/>
    <property type="match status" value="1"/>
</dbReference>
<feature type="domain" description="HTH cro/C1-type" evidence="2">
    <location>
        <begin position="19"/>
        <end position="73"/>
    </location>
</feature>
<reference evidence="3" key="2">
    <citation type="submission" date="2021-04" db="EMBL/GenBank/DDBJ databases">
        <authorList>
            <person name="Gilroy R."/>
        </authorList>
    </citation>
    <scope>NUCLEOTIDE SEQUENCE</scope>
    <source>
        <strain evidence="3">ChiHejej3B27-3195</strain>
    </source>
</reference>
<dbReference type="InterPro" id="IPR013096">
    <property type="entry name" value="Cupin_2"/>
</dbReference>
<proteinExistence type="predicted"/>
<dbReference type="CDD" id="cd00093">
    <property type="entry name" value="HTH_XRE"/>
    <property type="match status" value="1"/>
</dbReference>
<keyword evidence="1" id="KW-0238">DNA-binding</keyword>
<evidence type="ECO:0000256" key="1">
    <source>
        <dbReference type="ARBA" id="ARBA00023125"/>
    </source>
</evidence>
<dbReference type="Gene3D" id="2.60.120.10">
    <property type="entry name" value="Jelly Rolls"/>
    <property type="match status" value="1"/>
</dbReference>
<dbReference type="Pfam" id="PF13560">
    <property type="entry name" value="HTH_31"/>
    <property type="match status" value="1"/>
</dbReference>
<dbReference type="Gene3D" id="1.10.260.40">
    <property type="entry name" value="lambda repressor-like DNA-binding domains"/>
    <property type="match status" value="1"/>
</dbReference>
<dbReference type="InterPro" id="IPR001387">
    <property type="entry name" value="Cro/C1-type_HTH"/>
</dbReference>
<dbReference type="PROSITE" id="PS50943">
    <property type="entry name" value="HTH_CROC1"/>
    <property type="match status" value="1"/>
</dbReference>
<organism evidence="3 4">
    <name type="scientific">Candidatus Nesterenkonia stercoripullorum</name>
    <dbReference type="NCBI Taxonomy" id="2838701"/>
    <lineage>
        <taxon>Bacteria</taxon>
        <taxon>Bacillati</taxon>
        <taxon>Actinomycetota</taxon>
        <taxon>Actinomycetes</taxon>
        <taxon>Micrococcales</taxon>
        <taxon>Micrococcaceae</taxon>
        <taxon>Nesterenkonia</taxon>
    </lineage>
</organism>
<dbReference type="GO" id="GO:0003700">
    <property type="term" value="F:DNA-binding transcription factor activity"/>
    <property type="evidence" value="ECO:0007669"/>
    <property type="project" value="TreeGrafter"/>
</dbReference>
<dbReference type="Proteomes" id="UP000824151">
    <property type="component" value="Unassembled WGS sequence"/>
</dbReference>
<name>A0A9D2A833_9MICC</name>
<dbReference type="PANTHER" id="PTHR46797">
    <property type="entry name" value="HTH-TYPE TRANSCRIPTIONAL REGULATOR"/>
    <property type="match status" value="1"/>
</dbReference>
<dbReference type="Pfam" id="PF07883">
    <property type="entry name" value="Cupin_2"/>
    <property type="match status" value="1"/>
</dbReference>
<protein>
    <submittedName>
        <fullName evidence="3">XRE family transcriptional regulator</fullName>
    </submittedName>
</protein>
<gene>
    <name evidence="3" type="ORF">H9871_06250</name>
</gene>
<dbReference type="GO" id="GO:0003677">
    <property type="term" value="F:DNA binding"/>
    <property type="evidence" value="ECO:0007669"/>
    <property type="project" value="UniProtKB-KW"/>
</dbReference>
<dbReference type="EMBL" id="DXGD01000229">
    <property type="protein sequence ID" value="HIW99726.1"/>
    <property type="molecule type" value="Genomic_DNA"/>
</dbReference>